<reference evidence="1" key="1">
    <citation type="submission" date="2022-07" db="EMBL/GenBank/DDBJ databases">
        <title>Phylogenomic reconstructions and comparative analyses of Kickxellomycotina fungi.</title>
        <authorList>
            <person name="Reynolds N.K."/>
            <person name="Stajich J.E."/>
            <person name="Barry K."/>
            <person name="Grigoriev I.V."/>
            <person name="Crous P."/>
            <person name="Smith M.E."/>
        </authorList>
    </citation>
    <scope>NUCLEOTIDE SEQUENCE</scope>
    <source>
        <strain evidence="1">CBS 190363</strain>
    </source>
</reference>
<sequence>MTSTPKHIERDRLFTDIQYRFDYVSQFIGFTETDQEYIRKSAPVVGGLVPTIVDAVYDKLANYDVTWGHFSQDQDGMPQDRESPAMCSRNSSDEPPVEMNSEVIKFRKVMLTKYLKKLVTSEWNLSYLKYLDWVGHIHTTTPLKKSNINVDYIHCNALFGYLSGAITGILSKCDEWDEDTRDGIVNAYVKFFWVQNDMFSKYYVKDRVLTEKEKAAVAEAKRENEDNVRRELRTESLLNAVVGMVAGVVIGMYGFKHIGCG</sequence>
<proteinExistence type="predicted"/>
<evidence type="ECO:0000313" key="1">
    <source>
        <dbReference type="EMBL" id="KAJ2889933.1"/>
    </source>
</evidence>
<gene>
    <name evidence="1" type="ORF">IWW38_004412</name>
</gene>
<dbReference type="EMBL" id="JANBVB010001590">
    <property type="protein sequence ID" value="KAJ2889933.1"/>
    <property type="molecule type" value="Genomic_DNA"/>
</dbReference>
<keyword evidence="2" id="KW-1185">Reference proteome</keyword>
<dbReference type="Proteomes" id="UP001139981">
    <property type="component" value="Unassembled WGS sequence"/>
</dbReference>
<organism evidence="1 2">
    <name type="scientific">Coemansia aciculifera</name>
    <dbReference type="NCBI Taxonomy" id="417176"/>
    <lineage>
        <taxon>Eukaryota</taxon>
        <taxon>Fungi</taxon>
        <taxon>Fungi incertae sedis</taxon>
        <taxon>Zoopagomycota</taxon>
        <taxon>Kickxellomycotina</taxon>
        <taxon>Kickxellomycetes</taxon>
        <taxon>Kickxellales</taxon>
        <taxon>Kickxellaceae</taxon>
        <taxon>Coemansia</taxon>
    </lineage>
</organism>
<name>A0ACC1LYD0_9FUNG</name>
<evidence type="ECO:0000313" key="2">
    <source>
        <dbReference type="Proteomes" id="UP001139981"/>
    </source>
</evidence>
<accession>A0ACC1LYD0</accession>
<comment type="caution">
    <text evidence="1">The sequence shown here is derived from an EMBL/GenBank/DDBJ whole genome shotgun (WGS) entry which is preliminary data.</text>
</comment>
<protein>
    <submittedName>
        <fullName evidence="1">Uncharacterized protein</fullName>
    </submittedName>
</protein>